<proteinExistence type="predicted"/>
<comment type="subcellular location">
    <subcellularLocation>
        <location evidence="1">Membrane</location>
        <topology evidence="1">Multi-pass membrane protein</topology>
    </subcellularLocation>
</comment>
<feature type="transmembrane region" description="Helical" evidence="5">
    <location>
        <begin position="102"/>
        <end position="120"/>
    </location>
</feature>
<name>A0A6G0XE60_9STRA</name>
<evidence type="ECO:0000256" key="3">
    <source>
        <dbReference type="ARBA" id="ARBA00022989"/>
    </source>
</evidence>
<accession>A0A6G0XE60</accession>
<comment type="caution">
    <text evidence="6">The sequence shown here is derived from an EMBL/GenBank/DDBJ whole genome shotgun (WGS) entry which is preliminary data.</text>
</comment>
<evidence type="ECO:0000256" key="5">
    <source>
        <dbReference type="SAM" id="Phobius"/>
    </source>
</evidence>
<evidence type="ECO:0000256" key="2">
    <source>
        <dbReference type="ARBA" id="ARBA00022692"/>
    </source>
</evidence>
<keyword evidence="2 5" id="KW-0812">Transmembrane</keyword>
<dbReference type="AlphaFoldDB" id="A0A6G0XE60"/>
<evidence type="ECO:0008006" key="8">
    <source>
        <dbReference type="Google" id="ProtNLM"/>
    </source>
</evidence>
<dbReference type="InterPro" id="IPR006696">
    <property type="entry name" value="DUF423"/>
</dbReference>
<feature type="transmembrane region" description="Helical" evidence="5">
    <location>
        <begin position="75"/>
        <end position="95"/>
    </location>
</feature>
<dbReference type="PANTHER" id="PTHR43461:SF1">
    <property type="entry name" value="TRANSMEMBRANE PROTEIN 256"/>
    <property type="match status" value="1"/>
</dbReference>
<dbReference type="VEuPathDB" id="FungiDB:AeMF1_015373"/>
<evidence type="ECO:0000313" key="6">
    <source>
        <dbReference type="EMBL" id="KAF0738355.1"/>
    </source>
</evidence>
<keyword evidence="4 5" id="KW-0472">Membrane</keyword>
<dbReference type="GO" id="GO:0016020">
    <property type="term" value="C:membrane"/>
    <property type="evidence" value="ECO:0007669"/>
    <property type="project" value="UniProtKB-SubCell"/>
</dbReference>
<evidence type="ECO:0000256" key="4">
    <source>
        <dbReference type="ARBA" id="ARBA00023136"/>
    </source>
</evidence>
<keyword evidence="7" id="KW-1185">Reference proteome</keyword>
<keyword evidence="3 5" id="KW-1133">Transmembrane helix</keyword>
<dbReference type="Proteomes" id="UP000481153">
    <property type="component" value="Unassembled WGS sequence"/>
</dbReference>
<organism evidence="6 7">
    <name type="scientific">Aphanomyces euteiches</name>
    <dbReference type="NCBI Taxonomy" id="100861"/>
    <lineage>
        <taxon>Eukaryota</taxon>
        <taxon>Sar</taxon>
        <taxon>Stramenopiles</taxon>
        <taxon>Oomycota</taxon>
        <taxon>Saprolegniomycetes</taxon>
        <taxon>Saprolegniales</taxon>
        <taxon>Verrucalvaceae</taxon>
        <taxon>Aphanomyces</taxon>
    </lineage>
</organism>
<feature type="transmembrane region" description="Helical" evidence="5">
    <location>
        <begin position="14"/>
        <end position="37"/>
    </location>
</feature>
<reference evidence="6 7" key="1">
    <citation type="submission" date="2019-07" db="EMBL/GenBank/DDBJ databases">
        <title>Genomics analysis of Aphanomyces spp. identifies a new class of oomycete effector associated with host adaptation.</title>
        <authorList>
            <person name="Gaulin E."/>
        </authorList>
    </citation>
    <scope>NUCLEOTIDE SEQUENCE [LARGE SCALE GENOMIC DNA]</scope>
    <source>
        <strain evidence="6 7">ATCC 201684</strain>
    </source>
</reference>
<sequence>MSLKVAATVASSSIWWKVGAVSGATAIAFGAFGAHALKNYVKDEKLLKTWETGAHYHLLHSVALLAVPFSRRPNLVGGLLTTGVLLFSGSLYSIVLTQKKNLGIITPIGGVAMIAGWLALLL</sequence>
<evidence type="ECO:0000256" key="1">
    <source>
        <dbReference type="ARBA" id="ARBA00004141"/>
    </source>
</evidence>
<protein>
    <recommendedName>
        <fullName evidence="8">DUF423 domain-containing protein</fullName>
    </recommendedName>
</protein>
<dbReference type="PANTHER" id="PTHR43461">
    <property type="entry name" value="TRANSMEMBRANE PROTEIN 256"/>
    <property type="match status" value="1"/>
</dbReference>
<dbReference type="Pfam" id="PF04241">
    <property type="entry name" value="DUF423"/>
    <property type="match status" value="1"/>
</dbReference>
<dbReference type="EMBL" id="VJMJ01000076">
    <property type="protein sequence ID" value="KAF0738355.1"/>
    <property type="molecule type" value="Genomic_DNA"/>
</dbReference>
<evidence type="ECO:0000313" key="7">
    <source>
        <dbReference type="Proteomes" id="UP000481153"/>
    </source>
</evidence>
<gene>
    <name evidence="6" type="ORF">Ae201684_005792</name>
</gene>